<dbReference type="Proteomes" id="UP000093053">
    <property type="component" value="Chromosome"/>
</dbReference>
<evidence type="ECO:0000313" key="5">
    <source>
        <dbReference type="Proteomes" id="UP000093053"/>
    </source>
</evidence>
<evidence type="ECO:0000313" key="4">
    <source>
        <dbReference type="EMBL" id="ANZ40286.1"/>
    </source>
</evidence>
<organism evidence="4 5">
    <name type="scientific">Lentzea guizhouensis</name>
    <dbReference type="NCBI Taxonomy" id="1586287"/>
    <lineage>
        <taxon>Bacteria</taxon>
        <taxon>Bacillati</taxon>
        <taxon>Actinomycetota</taxon>
        <taxon>Actinomycetes</taxon>
        <taxon>Pseudonocardiales</taxon>
        <taxon>Pseudonocardiaceae</taxon>
        <taxon>Lentzea</taxon>
    </lineage>
</organism>
<accession>A0A1B2HRC0</accession>
<gene>
    <name evidence="4" type="ORF">BBK82_33915</name>
</gene>
<dbReference type="CDD" id="cd05233">
    <property type="entry name" value="SDR_c"/>
    <property type="match status" value="1"/>
</dbReference>
<dbReference type="PRINTS" id="PR00080">
    <property type="entry name" value="SDRFAMILY"/>
</dbReference>
<keyword evidence="5" id="KW-1185">Reference proteome</keyword>
<evidence type="ECO:0000256" key="2">
    <source>
        <dbReference type="ARBA" id="ARBA00023002"/>
    </source>
</evidence>
<dbReference type="PRINTS" id="PR00081">
    <property type="entry name" value="GDHRDH"/>
</dbReference>
<dbReference type="EMBL" id="CP016793">
    <property type="protein sequence ID" value="ANZ40286.1"/>
    <property type="molecule type" value="Genomic_DNA"/>
</dbReference>
<proteinExistence type="inferred from homology"/>
<dbReference type="SUPFAM" id="SSF51735">
    <property type="entry name" value="NAD(P)-binding Rossmann-fold domains"/>
    <property type="match status" value="1"/>
</dbReference>
<dbReference type="RefSeq" id="WP_065918625.1">
    <property type="nucleotide sequence ID" value="NZ_CP016793.1"/>
</dbReference>
<evidence type="ECO:0000256" key="3">
    <source>
        <dbReference type="RuleBase" id="RU000363"/>
    </source>
</evidence>
<dbReference type="PANTHER" id="PTHR42760">
    <property type="entry name" value="SHORT-CHAIN DEHYDROGENASES/REDUCTASES FAMILY MEMBER"/>
    <property type="match status" value="1"/>
</dbReference>
<dbReference type="KEGG" id="led:BBK82_33915"/>
<reference evidence="4 5" key="1">
    <citation type="submission" date="2016-07" db="EMBL/GenBank/DDBJ databases">
        <title>Complete genome sequence of the Lentzea guizhouensis DHS C013.</title>
        <authorList>
            <person name="Cao C."/>
        </authorList>
    </citation>
    <scope>NUCLEOTIDE SEQUENCE [LARGE SCALE GENOMIC DNA]</scope>
    <source>
        <strain evidence="4 5">DHS C013</strain>
    </source>
</reference>
<dbReference type="GO" id="GO:0016616">
    <property type="term" value="F:oxidoreductase activity, acting on the CH-OH group of donors, NAD or NADP as acceptor"/>
    <property type="evidence" value="ECO:0007669"/>
    <property type="project" value="TreeGrafter"/>
</dbReference>
<comment type="similarity">
    <text evidence="1 3">Belongs to the short-chain dehydrogenases/reductases (SDR) family.</text>
</comment>
<dbReference type="AlphaFoldDB" id="A0A1B2HRC0"/>
<dbReference type="STRING" id="1586287.BBK82_33915"/>
<dbReference type="Gene3D" id="3.40.50.720">
    <property type="entry name" value="NAD(P)-binding Rossmann-like Domain"/>
    <property type="match status" value="1"/>
</dbReference>
<dbReference type="InterPro" id="IPR036291">
    <property type="entry name" value="NAD(P)-bd_dom_sf"/>
</dbReference>
<sequence length="263" mass="26753">MDLQLEGKRVLVTGASKGIGLAVVKAFIAEGASVVATARRSTPELAVTDAVFVPADLSTVDGPARLVETVLGQDDRLDVLVNNAGGGDERPEGMFEDPFSGDDDTWASVFALNLNAAVRTTRAALPALTKARGSVVNISSSSARDPHTAPLPYAAAKAALNAFTRGLAEATGRAGVRINAVTPGATRTDLLVGPDGLAASIAANLGVDHSALLAGLPEQFGLLTGDLIDPSEIARAVVLLASPAMPSAIGSNWTVHAGQMKTA</sequence>
<keyword evidence="2" id="KW-0560">Oxidoreductase</keyword>
<protein>
    <submittedName>
        <fullName evidence="4">3-oxoacyl-ACP reductase</fullName>
    </submittedName>
</protein>
<dbReference type="Pfam" id="PF00106">
    <property type="entry name" value="adh_short"/>
    <property type="match status" value="1"/>
</dbReference>
<evidence type="ECO:0000256" key="1">
    <source>
        <dbReference type="ARBA" id="ARBA00006484"/>
    </source>
</evidence>
<name>A0A1B2HRC0_9PSEU</name>
<dbReference type="OrthoDB" id="3208554at2"/>
<dbReference type="InterPro" id="IPR002347">
    <property type="entry name" value="SDR_fam"/>
</dbReference>
<dbReference type="PANTHER" id="PTHR42760:SF133">
    <property type="entry name" value="3-OXOACYL-[ACYL-CARRIER-PROTEIN] REDUCTASE"/>
    <property type="match status" value="1"/>
</dbReference>